<evidence type="ECO:0000313" key="5">
    <source>
        <dbReference type="Proteomes" id="UP001501676"/>
    </source>
</evidence>
<protein>
    <submittedName>
        <fullName evidence="4">Glycosyltransferase family 1 protein</fullName>
    </submittedName>
</protein>
<name>A0ABP6SW57_9ACTN</name>
<dbReference type="Proteomes" id="UP001501676">
    <property type="component" value="Unassembled WGS sequence"/>
</dbReference>
<dbReference type="Pfam" id="PF13439">
    <property type="entry name" value="Glyco_transf_4"/>
    <property type="match status" value="1"/>
</dbReference>
<accession>A0ABP6SW57</accession>
<evidence type="ECO:0000313" key="4">
    <source>
        <dbReference type="EMBL" id="GAA3386209.1"/>
    </source>
</evidence>
<dbReference type="InterPro" id="IPR050194">
    <property type="entry name" value="Glycosyltransferase_grp1"/>
</dbReference>
<gene>
    <name evidence="4" type="ORF">GCM10020369_22660</name>
</gene>
<reference evidence="5" key="1">
    <citation type="journal article" date="2019" name="Int. J. Syst. Evol. Microbiol.">
        <title>The Global Catalogue of Microorganisms (GCM) 10K type strain sequencing project: providing services to taxonomists for standard genome sequencing and annotation.</title>
        <authorList>
            <consortium name="The Broad Institute Genomics Platform"/>
            <consortium name="The Broad Institute Genome Sequencing Center for Infectious Disease"/>
            <person name="Wu L."/>
            <person name="Ma J."/>
        </authorList>
    </citation>
    <scope>NUCLEOTIDE SEQUENCE [LARGE SCALE GENOMIC DNA]</scope>
    <source>
        <strain evidence="5">JCM 9458</strain>
    </source>
</reference>
<evidence type="ECO:0000259" key="3">
    <source>
        <dbReference type="Pfam" id="PF13439"/>
    </source>
</evidence>
<dbReference type="InterPro" id="IPR028098">
    <property type="entry name" value="Glyco_trans_4-like_N"/>
</dbReference>
<dbReference type="CDD" id="cd03814">
    <property type="entry name" value="GT4-like"/>
    <property type="match status" value="1"/>
</dbReference>
<evidence type="ECO:0000256" key="2">
    <source>
        <dbReference type="ARBA" id="ARBA00022679"/>
    </source>
</evidence>
<feature type="domain" description="Glycosyltransferase subfamily 4-like N-terminal" evidence="3">
    <location>
        <begin position="14"/>
        <end position="179"/>
    </location>
</feature>
<keyword evidence="5" id="KW-1185">Reference proteome</keyword>
<dbReference type="PANTHER" id="PTHR45947:SF3">
    <property type="entry name" value="SULFOQUINOVOSYL TRANSFERASE SQD2"/>
    <property type="match status" value="1"/>
</dbReference>
<dbReference type="Pfam" id="PF13692">
    <property type="entry name" value="Glyco_trans_1_4"/>
    <property type="match status" value="1"/>
</dbReference>
<proteinExistence type="predicted"/>
<comment type="caution">
    <text evidence="4">The sequence shown here is derived from an EMBL/GenBank/DDBJ whole genome shotgun (WGS) entry which is preliminary data.</text>
</comment>
<dbReference type="RefSeq" id="WP_345727997.1">
    <property type="nucleotide sequence ID" value="NZ_BAAAYN010000014.1"/>
</dbReference>
<dbReference type="Gene3D" id="3.40.50.2000">
    <property type="entry name" value="Glycogen Phosphorylase B"/>
    <property type="match status" value="2"/>
</dbReference>
<organism evidence="4 5">
    <name type="scientific">Cryptosporangium minutisporangium</name>
    <dbReference type="NCBI Taxonomy" id="113569"/>
    <lineage>
        <taxon>Bacteria</taxon>
        <taxon>Bacillati</taxon>
        <taxon>Actinomycetota</taxon>
        <taxon>Actinomycetes</taxon>
        <taxon>Cryptosporangiales</taxon>
        <taxon>Cryptosporangiaceae</taxon>
        <taxon>Cryptosporangium</taxon>
    </lineage>
</organism>
<evidence type="ECO:0000256" key="1">
    <source>
        <dbReference type="ARBA" id="ARBA00022676"/>
    </source>
</evidence>
<dbReference type="PANTHER" id="PTHR45947">
    <property type="entry name" value="SULFOQUINOVOSYL TRANSFERASE SQD2"/>
    <property type="match status" value="1"/>
</dbReference>
<sequence>MRVAIITESYPPDVNGVAHSVLRTVEHLLARGHEPLVVAPESTGTPRGALPDIPVVRVPSVGLPGYPSFRVGLPTRRVTAALRRHRPDVVHLASPIALAAQGAFAAARLGVPAVAVYQTDVPGFAGFYKLGAGRAAAWRWLRRVHGVTARTLAPSSATATELAAHGIGPIHLWPRGVDAVRFHPDKRSAVFRDAVFRDAEFRGADDVLVGYVGRLAPEKRVDLLEPVTHLPGVEVVIIGDGPAGPALRKQMPRATFLGELVGEDLATAFASLDVFVHTGAHETFCQTVQEAMASGLPVVAPAAGGPVDLVRSGRTGYLVTPEDASALTVAVRALVEDAALRREFGAAGRAAVAGRSWAAVGDALIEHYRDVAGGAAMTTPVERAA</sequence>
<keyword evidence="1" id="KW-0328">Glycosyltransferase</keyword>
<keyword evidence="2" id="KW-0808">Transferase</keyword>
<dbReference type="EMBL" id="BAAAYN010000014">
    <property type="protein sequence ID" value="GAA3386209.1"/>
    <property type="molecule type" value="Genomic_DNA"/>
</dbReference>
<dbReference type="SUPFAM" id="SSF53756">
    <property type="entry name" value="UDP-Glycosyltransferase/glycogen phosphorylase"/>
    <property type="match status" value="1"/>
</dbReference>